<feature type="signal peptide" evidence="2">
    <location>
        <begin position="1"/>
        <end position="18"/>
    </location>
</feature>
<evidence type="ECO:0000313" key="3">
    <source>
        <dbReference type="EMBL" id="KAL1375886.1"/>
    </source>
</evidence>
<accession>A0ABD1CHT2</accession>
<proteinExistence type="predicted"/>
<gene>
    <name evidence="3" type="ORF">pipiens_004564</name>
</gene>
<name>A0ABD1CHT2_CULPP</name>
<keyword evidence="4" id="KW-1185">Reference proteome</keyword>
<comment type="caution">
    <text evidence="3">The sequence shown here is derived from an EMBL/GenBank/DDBJ whole genome shotgun (WGS) entry which is preliminary data.</text>
</comment>
<protein>
    <submittedName>
        <fullName evidence="3">Uncharacterized protein</fullName>
    </submittedName>
</protein>
<dbReference type="Proteomes" id="UP001562425">
    <property type="component" value="Unassembled WGS sequence"/>
</dbReference>
<organism evidence="3 4">
    <name type="scientific">Culex pipiens pipiens</name>
    <name type="common">Northern house mosquito</name>
    <dbReference type="NCBI Taxonomy" id="38569"/>
    <lineage>
        <taxon>Eukaryota</taxon>
        <taxon>Metazoa</taxon>
        <taxon>Ecdysozoa</taxon>
        <taxon>Arthropoda</taxon>
        <taxon>Hexapoda</taxon>
        <taxon>Insecta</taxon>
        <taxon>Pterygota</taxon>
        <taxon>Neoptera</taxon>
        <taxon>Endopterygota</taxon>
        <taxon>Diptera</taxon>
        <taxon>Nematocera</taxon>
        <taxon>Culicoidea</taxon>
        <taxon>Culicidae</taxon>
        <taxon>Culicinae</taxon>
        <taxon>Culicini</taxon>
        <taxon>Culex</taxon>
        <taxon>Culex</taxon>
    </lineage>
</organism>
<evidence type="ECO:0000256" key="2">
    <source>
        <dbReference type="SAM" id="SignalP"/>
    </source>
</evidence>
<feature type="chain" id="PRO_5044838739" evidence="2">
    <location>
        <begin position="19"/>
        <end position="141"/>
    </location>
</feature>
<sequence length="141" mass="14145">MKTLVLLTTALLVAATSAQVSLNVPLTITGNADGSVTIGPLGINIPASTMTTLEGLLGFVQSIAGAISPGNTQTVDIPITLNQGSVTVTLNGTPYTLDQATMAGVMAMVQQMGQMIMGGAMPGPGPMVGGHPPPPPPRPNE</sequence>
<feature type="region of interest" description="Disordered" evidence="1">
    <location>
        <begin position="121"/>
        <end position="141"/>
    </location>
</feature>
<keyword evidence="2" id="KW-0732">Signal</keyword>
<evidence type="ECO:0000256" key="1">
    <source>
        <dbReference type="SAM" id="MobiDB-lite"/>
    </source>
</evidence>
<feature type="compositionally biased region" description="Pro residues" evidence="1">
    <location>
        <begin position="131"/>
        <end position="141"/>
    </location>
</feature>
<evidence type="ECO:0000313" key="4">
    <source>
        <dbReference type="Proteomes" id="UP001562425"/>
    </source>
</evidence>
<dbReference type="AlphaFoldDB" id="A0ABD1CHT2"/>
<reference evidence="3 4" key="1">
    <citation type="submission" date="2024-05" db="EMBL/GenBank/DDBJ databases">
        <title>Culex pipiens pipiens assembly and annotation.</title>
        <authorList>
            <person name="Alout H."/>
            <person name="Durand T."/>
        </authorList>
    </citation>
    <scope>NUCLEOTIDE SEQUENCE [LARGE SCALE GENOMIC DNA]</scope>
    <source>
        <strain evidence="3">HA-2024</strain>
        <tissue evidence="3">Whole body</tissue>
    </source>
</reference>
<dbReference type="EMBL" id="JBEHCU010012114">
    <property type="protein sequence ID" value="KAL1375886.1"/>
    <property type="molecule type" value="Genomic_DNA"/>
</dbReference>